<evidence type="ECO:0000256" key="1">
    <source>
        <dbReference type="SAM" id="MobiDB-lite"/>
    </source>
</evidence>
<feature type="region of interest" description="Disordered" evidence="1">
    <location>
        <begin position="1"/>
        <end position="164"/>
    </location>
</feature>
<keyword evidence="4" id="KW-1185">Reference proteome</keyword>
<evidence type="ECO:0000313" key="3">
    <source>
        <dbReference type="EMBL" id="KAJ4366432.1"/>
    </source>
</evidence>
<name>A0A9W8Y3H4_9PLEO</name>
<evidence type="ECO:0000313" key="4">
    <source>
        <dbReference type="Proteomes" id="UP001140560"/>
    </source>
</evidence>
<organism evidence="3 4">
    <name type="scientific">Neocucurbitaria cava</name>
    <dbReference type="NCBI Taxonomy" id="798079"/>
    <lineage>
        <taxon>Eukaryota</taxon>
        <taxon>Fungi</taxon>
        <taxon>Dikarya</taxon>
        <taxon>Ascomycota</taxon>
        <taxon>Pezizomycotina</taxon>
        <taxon>Dothideomycetes</taxon>
        <taxon>Pleosporomycetidae</taxon>
        <taxon>Pleosporales</taxon>
        <taxon>Pleosporineae</taxon>
        <taxon>Cucurbitariaceae</taxon>
        <taxon>Neocucurbitaria</taxon>
    </lineage>
</organism>
<feature type="transmembrane region" description="Helical" evidence="2">
    <location>
        <begin position="203"/>
        <end position="224"/>
    </location>
</feature>
<keyword evidence="2" id="KW-0472">Membrane</keyword>
<feature type="compositionally biased region" description="Polar residues" evidence="1">
    <location>
        <begin position="41"/>
        <end position="97"/>
    </location>
</feature>
<feature type="compositionally biased region" description="Polar residues" evidence="1">
    <location>
        <begin position="134"/>
        <end position="146"/>
    </location>
</feature>
<dbReference type="EMBL" id="JAPEUY010000014">
    <property type="protein sequence ID" value="KAJ4366432.1"/>
    <property type="molecule type" value="Genomic_DNA"/>
</dbReference>
<proteinExistence type="predicted"/>
<gene>
    <name evidence="3" type="ORF">N0V83_008068</name>
</gene>
<dbReference type="OrthoDB" id="4179406at2759"/>
<feature type="compositionally biased region" description="Acidic residues" evidence="1">
    <location>
        <begin position="29"/>
        <end position="40"/>
    </location>
</feature>
<reference evidence="3" key="1">
    <citation type="submission" date="2022-10" db="EMBL/GenBank/DDBJ databases">
        <title>Tapping the CABI collections for fungal endophytes: first genome assemblies for Collariella, Neodidymelliopsis, Ascochyta clinopodiicola, Didymella pomorum, Didymosphaeria variabile, Neocosmospora piperis and Neocucurbitaria cava.</title>
        <authorList>
            <person name="Hill R."/>
        </authorList>
    </citation>
    <scope>NUCLEOTIDE SEQUENCE</scope>
    <source>
        <strain evidence="3">IMI 356814</strain>
    </source>
</reference>
<feature type="compositionally biased region" description="Polar residues" evidence="1">
    <location>
        <begin position="108"/>
        <end position="127"/>
    </location>
</feature>
<accession>A0A9W8Y3H4</accession>
<evidence type="ECO:0000256" key="2">
    <source>
        <dbReference type="SAM" id="Phobius"/>
    </source>
</evidence>
<dbReference type="Proteomes" id="UP001140560">
    <property type="component" value="Unassembled WGS sequence"/>
</dbReference>
<protein>
    <submittedName>
        <fullName evidence="3">Uncharacterized protein</fullName>
    </submittedName>
</protein>
<sequence>MGSLGSSWGDADYSSDEGGSIHSASDGASEVDLEDFDQEVAQEQQDVATPLQSRRKQASNQAQSTPTSRTSARHSQTLGSANNTPRPAKNIRSTPSRSQHEPSFIMPSMNNSPNEHFNGSPMRTPQVRQRKMRQSTSQDAPNTSPRVSGRKASMTARQPEKQEQEEVSPWHYVSLFLDNVVVPLLRHLLDIFSYALRNFIKPILGVALGIGILFFALQMVTGMLRSSLSNAILGPVCLIPGSSYIIPSCATTPYESQQANFEELINVQTRFEDILDASKDTSTLPSTIKNSELAIRDLRTLVKYSKLPSRHELENEFEYFVQTAAEASQDLSRYNSRIGAAMDRVIATNTWTMTVLSGLSEKEASIGSLTRVFNSLTGAFVSPPPTLQQQIFDQYVLHVSKNKEEISSLIETAQALLMVLHNLDGRLGTIYEIATNDDHSITRSQEELLSSLWTKLGGNRKDVKANNQQLLLLKNISAYRKKAVMHVSETLLKLQEIQAELENLREGVGAPEVLGWRDKVPLTYHLDLIEKGVERLRVCRGEYEG</sequence>
<keyword evidence="2" id="KW-1133">Transmembrane helix</keyword>
<dbReference type="AlphaFoldDB" id="A0A9W8Y3H4"/>
<comment type="caution">
    <text evidence="3">The sequence shown here is derived from an EMBL/GenBank/DDBJ whole genome shotgun (WGS) entry which is preliminary data.</text>
</comment>
<keyword evidence="2" id="KW-0812">Transmembrane</keyword>